<dbReference type="AlphaFoldDB" id="A0A1G6YCI9"/>
<gene>
    <name evidence="10" type="ORF">SAMN05216337_1016124</name>
</gene>
<reference evidence="10 11" key="1">
    <citation type="submission" date="2016-10" db="EMBL/GenBank/DDBJ databases">
        <authorList>
            <person name="de Groot N.N."/>
        </authorList>
    </citation>
    <scope>NUCLEOTIDE SEQUENCE [LARGE SCALE GENOMIC DNA]</scope>
    <source>
        <strain evidence="10 11">R5</strain>
    </source>
</reference>
<proteinExistence type="inferred from homology"/>
<sequence length="397" mass="43345">MNVMTSDPRQLTEAEFHFSEQPNLPEELRMLREQVRRFVEKEVVPHAEAWERDGKIPREIYRRMGALGFLGMRHAVDHGGTDMGPLASMVFAEELGRSSFGGFTSSILVHTDMSAVHISLRGTPEQKQKYLPAIIRGETVCSIAVTEPDAGSDVAGLKTRARRDGDSWVINGAKMFITNAVYGDILIVAARTDPHAKGSRGISLFIVERNTPGITATKLDKHGWLCSDTAEIAFQDVRVPAENLLGEENKGFYGIMETFQNERICIGGICAGESAKAIELTTNYVKTRQAFGGPLWNQQGVRLKLAQLAAKAAAARALAYQAAELAAAGQDCLREVSMVKALSPEVLHEVVHGCLQLHGGSGFMRGTPIERMVRDARVLTIGGGATEVMLEEVAKRM</sequence>
<dbReference type="PIRSF" id="PIRSF016578">
    <property type="entry name" value="HsaA"/>
    <property type="match status" value="1"/>
</dbReference>
<feature type="domain" description="Acyl-CoA dehydrogenase/oxidase N-terminal" evidence="9">
    <location>
        <begin position="26"/>
        <end position="138"/>
    </location>
</feature>
<evidence type="ECO:0000256" key="6">
    <source>
        <dbReference type="RuleBase" id="RU362125"/>
    </source>
</evidence>
<evidence type="ECO:0000256" key="2">
    <source>
        <dbReference type="ARBA" id="ARBA00009347"/>
    </source>
</evidence>
<dbReference type="Pfam" id="PF02771">
    <property type="entry name" value="Acyl-CoA_dh_N"/>
    <property type="match status" value="1"/>
</dbReference>
<evidence type="ECO:0000259" key="7">
    <source>
        <dbReference type="Pfam" id="PF00441"/>
    </source>
</evidence>
<evidence type="ECO:0000256" key="1">
    <source>
        <dbReference type="ARBA" id="ARBA00001974"/>
    </source>
</evidence>
<evidence type="ECO:0000259" key="8">
    <source>
        <dbReference type="Pfam" id="PF02770"/>
    </source>
</evidence>
<dbReference type="InterPro" id="IPR006091">
    <property type="entry name" value="Acyl-CoA_Oxase/DH_mid-dom"/>
</dbReference>
<dbReference type="InterPro" id="IPR037069">
    <property type="entry name" value="AcylCoA_DH/ox_N_sf"/>
</dbReference>
<dbReference type="Gene3D" id="2.40.110.10">
    <property type="entry name" value="Butyryl-CoA Dehydrogenase, subunit A, domain 2"/>
    <property type="match status" value="1"/>
</dbReference>
<comment type="similarity">
    <text evidence="2 6">Belongs to the acyl-CoA dehydrogenase family.</text>
</comment>
<protein>
    <submittedName>
        <fullName evidence="10">Acyl-CoA dehydrogenase</fullName>
    </submittedName>
</protein>
<dbReference type="RefSeq" id="WP_092083745.1">
    <property type="nucleotide sequence ID" value="NZ_FMZW01000016.1"/>
</dbReference>
<dbReference type="Proteomes" id="UP000199245">
    <property type="component" value="Unassembled WGS sequence"/>
</dbReference>
<evidence type="ECO:0000256" key="3">
    <source>
        <dbReference type="ARBA" id="ARBA00022630"/>
    </source>
</evidence>
<dbReference type="FunFam" id="2.40.110.10:FF:000002">
    <property type="entry name" value="Acyl-CoA dehydrogenase fadE12"/>
    <property type="match status" value="1"/>
</dbReference>
<dbReference type="InterPro" id="IPR009100">
    <property type="entry name" value="AcylCoA_DH/oxidase_NM_dom_sf"/>
</dbReference>
<evidence type="ECO:0000313" key="11">
    <source>
        <dbReference type="Proteomes" id="UP000199245"/>
    </source>
</evidence>
<dbReference type="SUPFAM" id="SSF47203">
    <property type="entry name" value="Acyl-CoA dehydrogenase C-terminal domain-like"/>
    <property type="match status" value="1"/>
</dbReference>
<feature type="domain" description="Acyl-CoA dehydrogenase/oxidase C-terminal" evidence="7">
    <location>
        <begin position="249"/>
        <end position="397"/>
    </location>
</feature>
<dbReference type="FunFam" id="1.20.140.10:FF:000001">
    <property type="entry name" value="Acyl-CoA dehydrogenase"/>
    <property type="match status" value="1"/>
</dbReference>
<keyword evidence="3 6" id="KW-0285">Flavoprotein</keyword>
<feature type="domain" description="Acyl-CoA oxidase/dehydrogenase middle" evidence="8">
    <location>
        <begin position="143"/>
        <end position="237"/>
    </location>
</feature>
<dbReference type="GO" id="GO:0003995">
    <property type="term" value="F:acyl-CoA dehydrogenase activity"/>
    <property type="evidence" value="ECO:0007669"/>
    <property type="project" value="InterPro"/>
</dbReference>
<organism evidence="10 11">
    <name type="scientific">Bradyrhizobium brasilense</name>
    <dbReference type="NCBI Taxonomy" id="1419277"/>
    <lineage>
        <taxon>Bacteria</taxon>
        <taxon>Pseudomonadati</taxon>
        <taxon>Pseudomonadota</taxon>
        <taxon>Alphaproteobacteria</taxon>
        <taxon>Hyphomicrobiales</taxon>
        <taxon>Nitrobacteraceae</taxon>
        <taxon>Bradyrhizobium</taxon>
    </lineage>
</organism>
<dbReference type="Gene3D" id="1.10.540.10">
    <property type="entry name" value="Acyl-CoA dehydrogenase/oxidase, N-terminal domain"/>
    <property type="match status" value="1"/>
</dbReference>
<evidence type="ECO:0000313" key="10">
    <source>
        <dbReference type="EMBL" id="SDD87447.1"/>
    </source>
</evidence>
<evidence type="ECO:0000259" key="9">
    <source>
        <dbReference type="Pfam" id="PF02771"/>
    </source>
</evidence>
<dbReference type="InterPro" id="IPR009075">
    <property type="entry name" value="AcylCo_DH/oxidase_C"/>
</dbReference>
<dbReference type="Pfam" id="PF02770">
    <property type="entry name" value="Acyl-CoA_dh_M"/>
    <property type="match status" value="1"/>
</dbReference>
<evidence type="ECO:0000256" key="5">
    <source>
        <dbReference type="ARBA" id="ARBA00023002"/>
    </source>
</evidence>
<name>A0A1G6YCI9_9BRAD</name>
<dbReference type="InterPro" id="IPR013786">
    <property type="entry name" value="AcylCoA_DH/ox_N"/>
</dbReference>
<keyword evidence="4 6" id="KW-0274">FAD</keyword>
<dbReference type="PANTHER" id="PTHR43884:SF12">
    <property type="entry name" value="ISOVALERYL-COA DEHYDROGENASE, MITOCHONDRIAL-RELATED"/>
    <property type="match status" value="1"/>
</dbReference>
<comment type="cofactor">
    <cofactor evidence="1 6">
        <name>FAD</name>
        <dbReference type="ChEBI" id="CHEBI:57692"/>
    </cofactor>
</comment>
<dbReference type="SUPFAM" id="SSF56645">
    <property type="entry name" value="Acyl-CoA dehydrogenase NM domain-like"/>
    <property type="match status" value="1"/>
</dbReference>
<accession>A0A1G6YCI9</accession>
<dbReference type="GO" id="GO:0050660">
    <property type="term" value="F:flavin adenine dinucleotide binding"/>
    <property type="evidence" value="ECO:0007669"/>
    <property type="project" value="InterPro"/>
</dbReference>
<dbReference type="PANTHER" id="PTHR43884">
    <property type="entry name" value="ACYL-COA DEHYDROGENASE"/>
    <property type="match status" value="1"/>
</dbReference>
<dbReference type="Pfam" id="PF00441">
    <property type="entry name" value="Acyl-CoA_dh_1"/>
    <property type="match status" value="1"/>
</dbReference>
<evidence type="ECO:0000256" key="4">
    <source>
        <dbReference type="ARBA" id="ARBA00022827"/>
    </source>
</evidence>
<dbReference type="PROSITE" id="PS00072">
    <property type="entry name" value="ACYL_COA_DH_1"/>
    <property type="match status" value="1"/>
</dbReference>
<keyword evidence="5 6" id="KW-0560">Oxidoreductase</keyword>
<dbReference type="Gene3D" id="1.20.140.10">
    <property type="entry name" value="Butyryl-CoA Dehydrogenase, subunit A, domain 3"/>
    <property type="match status" value="1"/>
</dbReference>
<dbReference type="EMBL" id="FMZW01000016">
    <property type="protein sequence ID" value="SDD87447.1"/>
    <property type="molecule type" value="Genomic_DNA"/>
</dbReference>
<dbReference type="InterPro" id="IPR006089">
    <property type="entry name" value="Acyl-CoA_DH_CS"/>
</dbReference>
<dbReference type="InterPro" id="IPR046373">
    <property type="entry name" value="Acyl-CoA_Oxase/DH_mid-dom_sf"/>
</dbReference>
<dbReference type="InterPro" id="IPR036250">
    <property type="entry name" value="AcylCo_DH-like_C"/>
</dbReference>